<name>A0AAF3FHG1_9BILA</name>
<dbReference type="WBParaSite" id="MBELARI_LOCUS6086">
    <property type="protein sequence ID" value="MBELARI_LOCUS6086"/>
    <property type="gene ID" value="MBELARI_LOCUS6086"/>
</dbReference>
<protein>
    <submittedName>
        <fullName evidence="3">Uncharacterized protein</fullName>
    </submittedName>
</protein>
<proteinExistence type="predicted"/>
<keyword evidence="2" id="KW-1185">Reference proteome</keyword>
<dbReference type="AlphaFoldDB" id="A0AAF3FHG1"/>
<sequence>MRAARRKEESVNSANKPKQPFDVNRPTALDISVTGYFFAPKSIRWLLLLLCAVVLIEDQTNHPPQRTTTTDDDDAEKTTCVDETSKASGDGTTLHKTNHETTSA</sequence>
<evidence type="ECO:0000313" key="2">
    <source>
        <dbReference type="Proteomes" id="UP000887575"/>
    </source>
</evidence>
<accession>A0AAF3FHG1</accession>
<organism evidence="2 3">
    <name type="scientific">Mesorhabditis belari</name>
    <dbReference type="NCBI Taxonomy" id="2138241"/>
    <lineage>
        <taxon>Eukaryota</taxon>
        <taxon>Metazoa</taxon>
        <taxon>Ecdysozoa</taxon>
        <taxon>Nematoda</taxon>
        <taxon>Chromadorea</taxon>
        <taxon>Rhabditida</taxon>
        <taxon>Rhabditina</taxon>
        <taxon>Rhabditomorpha</taxon>
        <taxon>Rhabditoidea</taxon>
        <taxon>Rhabditidae</taxon>
        <taxon>Mesorhabditinae</taxon>
        <taxon>Mesorhabditis</taxon>
    </lineage>
</organism>
<feature type="compositionally biased region" description="Basic and acidic residues" evidence="1">
    <location>
        <begin position="1"/>
        <end position="10"/>
    </location>
</feature>
<feature type="compositionally biased region" description="Basic and acidic residues" evidence="1">
    <location>
        <begin position="76"/>
        <end position="85"/>
    </location>
</feature>
<feature type="region of interest" description="Disordered" evidence="1">
    <location>
        <begin position="59"/>
        <end position="104"/>
    </location>
</feature>
<reference evidence="3" key="1">
    <citation type="submission" date="2024-02" db="UniProtKB">
        <authorList>
            <consortium name="WormBaseParasite"/>
        </authorList>
    </citation>
    <scope>IDENTIFICATION</scope>
</reference>
<dbReference type="Proteomes" id="UP000887575">
    <property type="component" value="Unassembled WGS sequence"/>
</dbReference>
<feature type="region of interest" description="Disordered" evidence="1">
    <location>
        <begin position="1"/>
        <end position="25"/>
    </location>
</feature>
<evidence type="ECO:0000256" key="1">
    <source>
        <dbReference type="SAM" id="MobiDB-lite"/>
    </source>
</evidence>
<evidence type="ECO:0000313" key="3">
    <source>
        <dbReference type="WBParaSite" id="MBELARI_LOCUS6086"/>
    </source>
</evidence>
<feature type="compositionally biased region" description="Polar residues" evidence="1">
    <location>
        <begin position="86"/>
        <end position="104"/>
    </location>
</feature>